<evidence type="ECO:0000256" key="13">
    <source>
        <dbReference type="PROSITE-ProRule" id="PRU01023"/>
    </source>
</evidence>
<proteinExistence type="inferred from homology"/>
<feature type="binding site" evidence="13">
    <location>
        <position position="283"/>
    </location>
    <ligand>
        <name>S-adenosyl-L-methionine</name>
        <dbReference type="ChEBI" id="CHEBI:59789"/>
    </ligand>
</feature>
<dbReference type="EC" id="2.1.1.176" evidence="3"/>
<dbReference type="InterPro" id="IPR001678">
    <property type="entry name" value="MeTrfase_RsmB-F_NOP2_dom"/>
</dbReference>
<dbReference type="PRINTS" id="PR02008">
    <property type="entry name" value="RCMTFAMILY"/>
</dbReference>
<accession>A0ABW5S3Y3</accession>
<dbReference type="InterPro" id="IPR035926">
    <property type="entry name" value="NusB-like_sf"/>
</dbReference>
<dbReference type="InterPro" id="IPR029063">
    <property type="entry name" value="SAM-dependent_MTases_sf"/>
</dbReference>
<evidence type="ECO:0000256" key="9">
    <source>
        <dbReference type="ARBA" id="ARBA00022884"/>
    </source>
</evidence>
<dbReference type="InterPro" id="IPR023267">
    <property type="entry name" value="RCMT"/>
</dbReference>
<reference evidence="16" key="1">
    <citation type="journal article" date="2019" name="Int. J. Syst. Evol. Microbiol.">
        <title>The Global Catalogue of Microorganisms (GCM) 10K type strain sequencing project: providing services to taxonomists for standard genome sequencing and annotation.</title>
        <authorList>
            <consortium name="The Broad Institute Genomics Platform"/>
            <consortium name="The Broad Institute Genome Sequencing Center for Infectious Disease"/>
            <person name="Wu L."/>
            <person name="Ma J."/>
        </authorList>
    </citation>
    <scope>NUCLEOTIDE SEQUENCE [LARGE SCALE GENOMIC DNA]</scope>
    <source>
        <strain evidence="16">TISTR 2466</strain>
    </source>
</reference>
<feature type="domain" description="SAM-dependent MTase RsmB/NOP-type" evidence="14">
    <location>
        <begin position="170"/>
        <end position="445"/>
    </location>
</feature>
<dbReference type="GO" id="GO:0032259">
    <property type="term" value="P:methylation"/>
    <property type="evidence" value="ECO:0007669"/>
    <property type="project" value="UniProtKB-KW"/>
</dbReference>
<evidence type="ECO:0000256" key="4">
    <source>
        <dbReference type="ARBA" id="ARBA00022490"/>
    </source>
</evidence>
<evidence type="ECO:0000259" key="14">
    <source>
        <dbReference type="PROSITE" id="PS51686"/>
    </source>
</evidence>
<evidence type="ECO:0000313" key="15">
    <source>
        <dbReference type="EMBL" id="MFD2693779.1"/>
    </source>
</evidence>
<dbReference type="Gene3D" id="3.30.70.1170">
    <property type="entry name" value="Sun protein, domain 3"/>
    <property type="match status" value="1"/>
</dbReference>
<comment type="catalytic activity">
    <reaction evidence="12">
        <text>cytidine(967) in 16S rRNA + S-adenosyl-L-methionine = 5-methylcytidine(967) in 16S rRNA + S-adenosyl-L-homocysteine + H(+)</text>
        <dbReference type="Rhea" id="RHEA:42748"/>
        <dbReference type="Rhea" id="RHEA-COMP:10219"/>
        <dbReference type="Rhea" id="RHEA-COMP:10220"/>
        <dbReference type="ChEBI" id="CHEBI:15378"/>
        <dbReference type="ChEBI" id="CHEBI:57856"/>
        <dbReference type="ChEBI" id="CHEBI:59789"/>
        <dbReference type="ChEBI" id="CHEBI:74483"/>
        <dbReference type="ChEBI" id="CHEBI:82748"/>
        <dbReference type="EC" id="2.1.1.176"/>
    </reaction>
</comment>
<evidence type="ECO:0000256" key="6">
    <source>
        <dbReference type="ARBA" id="ARBA00022603"/>
    </source>
</evidence>
<keyword evidence="6 13" id="KW-0489">Methyltransferase</keyword>
<protein>
    <recommendedName>
        <fullName evidence="3">16S rRNA (cytosine(967)-C(5))-methyltransferase</fullName>
        <ecNumber evidence="3">2.1.1.176</ecNumber>
    </recommendedName>
    <alternativeName>
        <fullName evidence="10">16S rRNA m5C967 methyltransferase</fullName>
    </alternativeName>
    <alternativeName>
        <fullName evidence="11">rRNA (cytosine-C(5)-)-methyltransferase RsmB</fullName>
    </alternativeName>
</protein>
<gene>
    <name evidence="15" type="primary">rsmB</name>
    <name evidence="15" type="ORF">ACFSUE_09110</name>
</gene>
<dbReference type="InterPro" id="IPR004573">
    <property type="entry name" value="rRNA_ssu_MeTfrase_B"/>
</dbReference>
<dbReference type="Gene3D" id="3.40.50.150">
    <property type="entry name" value="Vaccinia Virus protein VP39"/>
    <property type="match status" value="1"/>
</dbReference>
<dbReference type="Pfam" id="PF22458">
    <property type="entry name" value="RsmF-B_ferredox"/>
    <property type="match status" value="1"/>
</dbReference>
<name>A0ABW5S3Y3_9BACL</name>
<dbReference type="PANTHER" id="PTHR22807">
    <property type="entry name" value="NOP2 YEAST -RELATED NOL1/NOP2/FMU SUN DOMAIN-CONTAINING"/>
    <property type="match status" value="1"/>
</dbReference>
<evidence type="ECO:0000256" key="8">
    <source>
        <dbReference type="ARBA" id="ARBA00022691"/>
    </source>
</evidence>
<dbReference type="InterPro" id="IPR054728">
    <property type="entry name" value="RsmB-like_ferredoxin"/>
</dbReference>
<keyword evidence="8 13" id="KW-0949">S-adenosyl-L-methionine</keyword>
<evidence type="ECO:0000256" key="1">
    <source>
        <dbReference type="ARBA" id="ARBA00002724"/>
    </source>
</evidence>
<dbReference type="SUPFAM" id="SSF48013">
    <property type="entry name" value="NusB-like"/>
    <property type="match status" value="1"/>
</dbReference>
<dbReference type="Pfam" id="PF01189">
    <property type="entry name" value="Methyltr_RsmB-F"/>
    <property type="match status" value="1"/>
</dbReference>
<dbReference type="GO" id="GO:0008168">
    <property type="term" value="F:methyltransferase activity"/>
    <property type="evidence" value="ECO:0007669"/>
    <property type="project" value="UniProtKB-KW"/>
</dbReference>
<dbReference type="NCBIfam" id="TIGR00563">
    <property type="entry name" value="rsmB"/>
    <property type="match status" value="1"/>
</dbReference>
<evidence type="ECO:0000256" key="12">
    <source>
        <dbReference type="ARBA" id="ARBA00047283"/>
    </source>
</evidence>
<dbReference type="InterPro" id="IPR006027">
    <property type="entry name" value="NusB_RsmB_TIM44"/>
</dbReference>
<evidence type="ECO:0000256" key="5">
    <source>
        <dbReference type="ARBA" id="ARBA00022552"/>
    </source>
</evidence>
<evidence type="ECO:0000313" key="16">
    <source>
        <dbReference type="Proteomes" id="UP001597399"/>
    </source>
</evidence>
<dbReference type="Proteomes" id="UP001597399">
    <property type="component" value="Unassembled WGS sequence"/>
</dbReference>
<feature type="active site" description="Nucleophile" evidence="13">
    <location>
        <position position="382"/>
    </location>
</feature>
<dbReference type="CDD" id="cd02440">
    <property type="entry name" value="AdoMet_MTases"/>
    <property type="match status" value="1"/>
</dbReference>
<comment type="subcellular location">
    <subcellularLocation>
        <location evidence="2">Cytoplasm</location>
    </subcellularLocation>
</comment>
<dbReference type="EMBL" id="JBHUMQ010000021">
    <property type="protein sequence ID" value="MFD2693779.1"/>
    <property type="molecule type" value="Genomic_DNA"/>
</dbReference>
<comment type="similarity">
    <text evidence="13">Belongs to the class I-like SAM-binding methyltransferase superfamily. RsmB/NOP family.</text>
</comment>
<keyword evidence="7 13" id="KW-0808">Transferase</keyword>
<dbReference type="Pfam" id="PF01029">
    <property type="entry name" value="NusB"/>
    <property type="match status" value="1"/>
</dbReference>
<dbReference type="NCBIfam" id="NF011494">
    <property type="entry name" value="PRK14902.1"/>
    <property type="match status" value="1"/>
</dbReference>
<dbReference type="Gene3D" id="1.10.940.10">
    <property type="entry name" value="NusB-like"/>
    <property type="match status" value="1"/>
</dbReference>
<feature type="binding site" evidence="13">
    <location>
        <begin position="259"/>
        <end position="265"/>
    </location>
    <ligand>
        <name>S-adenosyl-L-methionine</name>
        <dbReference type="ChEBI" id="CHEBI:59789"/>
    </ligand>
</feature>
<dbReference type="PROSITE" id="PS51686">
    <property type="entry name" value="SAM_MT_RSMB_NOP"/>
    <property type="match status" value="1"/>
</dbReference>
<keyword evidence="4" id="KW-0963">Cytoplasm</keyword>
<dbReference type="PANTHER" id="PTHR22807:SF53">
    <property type="entry name" value="RIBOSOMAL RNA SMALL SUBUNIT METHYLTRANSFERASE B-RELATED"/>
    <property type="match status" value="1"/>
</dbReference>
<sequence length="446" mass="49777">MSKMTARETVLDLLLAITKKHAYSQIVLNETLNAGHLSDKDKGLVTTLVYGVLQQKLILDYYLSSFVEKKRKIDDWVKQLLFMSIYQKAFLDRIPDHAIVNEAVTIAKKRGHRGISGFVNGVLRRILREGLPDLSKIEPESKRNSIVYSHPEWLMGLWEAQWDRETAVKIAEADNLPPSVSIRVNQLKVTRQELADQLAAENIETLPGKLSPDALIVTSGNAVQSQAFQKGYFTIQDESSMLVADAAAPEEGMLVLDACAGPGGKTTHLAERMGNRGRIVALDLHPHKAQLIDHAAERLGLSNIEAHAMDARSARSKLGEASFDRVVLDVPCSGLGVIRRKPEIKWTKLVDEIKGLIPIQQMILEEAALLVKPGGWLIYSTCTIHKDENEKQMAAFLANHSNFRAEASFAKRMPKAKTDPRDGMLQIMPYMFQTDGFFICCLERLN</sequence>
<keyword evidence="5" id="KW-0698">rRNA processing</keyword>
<keyword evidence="9 13" id="KW-0694">RNA-binding</keyword>
<evidence type="ECO:0000256" key="7">
    <source>
        <dbReference type="ARBA" id="ARBA00022679"/>
    </source>
</evidence>
<dbReference type="RefSeq" id="WP_253065064.1">
    <property type="nucleotide sequence ID" value="NZ_JAMXWM010000035.1"/>
</dbReference>
<evidence type="ECO:0000256" key="11">
    <source>
        <dbReference type="ARBA" id="ARBA00031088"/>
    </source>
</evidence>
<evidence type="ECO:0000256" key="3">
    <source>
        <dbReference type="ARBA" id="ARBA00012140"/>
    </source>
</evidence>
<comment type="function">
    <text evidence="1">Specifically methylates the cytosine at position 967 (m5C967) of 16S rRNA.</text>
</comment>
<evidence type="ECO:0000256" key="2">
    <source>
        <dbReference type="ARBA" id="ARBA00004496"/>
    </source>
</evidence>
<organism evidence="15 16">
    <name type="scientific">Sporolactobacillus shoreicorticis</name>
    <dbReference type="NCBI Taxonomy" id="1923877"/>
    <lineage>
        <taxon>Bacteria</taxon>
        <taxon>Bacillati</taxon>
        <taxon>Bacillota</taxon>
        <taxon>Bacilli</taxon>
        <taxon>Bacillales</taxon>
        <taxon>Sporolactobacillaceae</taxon>
        <taxon>Sporolactobacillus</taxon>
    </lineage>
</organism>
<evidence type="ECO:0000256" key="10">
    <source>
        <dbReference type="ARBA" id="ARBA00030399"/>
    </source>
</evidence>
<feature type="binding site" evidence="13">
    <location>
        <position position="310"/>
    </location>
    <ligand>
        <name>S-adenosyl-L-methionine</name>
        <dbReference type="ChEBI" id="CHEBI:59789"/>
    </ligand>
</feature>
<dbReference type="SUPFAM" id="SSF53335">
    <property type="entry name" value="S-adenosyl-L-methionine-dependent methyltransferases"/>
    <property type="match status" value="1"/>
</dbReference>
<comment type="caution">
    <text evidence="15">The sequence shown here is derived from an EMBL/GenBank/DDBJ whole genome shotgun (WGS) entry which is preliminary data.</text>
</comment>
<feature type="binding site" evidence="13">
    <location>
        <position position="329"/>
    </location>
    <ligand>
        <name>S-adenosyl-L-methionine</name>
        <dbReference type="ChEBI" id="CHEBI:59789"/>
    </ligand>
</feature>
<keyword evidence="16" id="KW-1185">Reference proteome</keyword>
<dbReference type="InterPro" id="IPR049560">
    <property type="entry name" value="MeTrfase_RsmB-F_NOP2_cat"/>
</dbReference>